<dbReference type="InterPro" id="IPR001279">
    <property type="entry name" value="Metallo-B-lactamas"/>
</dbReference>
<name>A0A2W5IIF3_9ACTN</name>
<protein>
    <recommendedName>
        <fullName evidence="6">Metallo-beta-lactamase domain-containing protein</fullName>
    </recommendedName>
</protein>
<feature type="domain" description="Metallo-beta-lactamase" evidence="6">
    <location>
        <begin position="150"/>
        <end position="341"/>
    </location>
</feature>
<dbReference type="Proteomes" id="UP000248606">
    <property type="component" value="Unassembled WGS sequence"/>
</dbReference>
<comment type="caution">
    <text evidence="7">The sequence shown here is derived from an EMBL/GenBank/DDBJ whole genome shotgun (WGS) entry which is preliminary data.</text>
</comment>
<evidence type="ECO:0000256" key="4">
    <source>
        <dbReference type="ARBA" id="ARBA00022833"/>
    </source>
</evidence>
<dbReference type="EMBL" id="QFOZ01000001">
    <property type="protein sequence ID" value="PZP90054.1"/>
    <property type="molecule type" value="Genomic_DNA"/>
</dbReference>
<dbReference type="InterPro" id="IPR036866">
    <property type="entry name" value="RibonucZ/Hydroxyglut_hydro"/>
</dbReference>
<keyword evidence="3" id="KW-0378">Hydrolase</keyword>
<dbReference type="Pfam" id="PF00753">
    <property type="entry name" value="Lactamase_B"/>
    <property type="match status" value="1"/>
</dbReference>
<feature type="transmembrane region" description="Helical" evidence="5">
    <location>
        <begin position="6"/>
        <end position="28"/>
    </location>
</feature>
<keyword evidence="2" id="KW-0479">Metal-binding</keyword>
<dbReference type="InterPro" id="IPR051453">
    <property type="entry name" value="MBL_Glyoxalase_II"/>
</dbReference>
<evidence type="ECO:0000256" key="5">
    <source>
        <dbReference type="SAM" id="Phobius"/>
    </source>
</evidence>
<dbReference type="PANTHER" id="PTHR46233">
    <property type="entry name" value="HYDROXYACYLGLUTATHIONE HYDROLASE GLOC"/>
    <property type="match status" value="1"/>
</dbReference>
<sequence>MASSRALSSFFLLTTRTIVTITAIMTTIEVMMRATLRRCLRSASLSSAIFASSRSRAAIRRCAAFAAASSAGETFSPASTMLLSLSSGLSPAPLLFLSYTATRRPFTTDVDIRRLPQSLKMAMLRLVDCLLLCRKEVGMRIATFPAGAFRTNCYIVSSDDSNECMIIDPGQDAAPQVCDIIDTNKLHPAGIYLTHGHADHVWNTPELSEKYDIPVVVHHDDMFMLEDPAVGVGAGLSSVFPFNGWKPPRLLTTYQDNELLIGGLSVTVLPLPGHTPGGVGLLVTDTSTDSSAPTVLFSGDTLFKGAVGRTDLCGGDAQTLLASIERELIPLPGDVVVAPGHGATSTMAAERADNVYLRRFR</sequence>
<evidence type="ECO:0000313" key="7">
    <source>
        <dbReference type="EMBL" id="PZP90054.1"/>
    </source>
</evidence>
<keyword evidence="5" id="KW-0472">Membrane</keyword>
<keyword evidence="5" id="KW-0812">Transmembrane</keyword>
<proteinExistence type="predicted"/>
<accession>A0A2W5IIF3</accession>
<keyword evidence="4" id="KW-0862">Zinc</keyword>
<evidence type="ECO:0000256" key="3">
    <source>
        <dbReference type="ARBA" id="ARBA00022801"/>
    </source>
</evidence>
<gene>
    <name evidence="7" type="ORF">DI579_01770</name>
</gene>
<dbReference type="CDD" id="cd06262">
    <property type="entry name" value="metallo-hydrolase-like_MBL-fold"/>
    <property type="match status" value="1"/>
</dbReference>
<dbReference type="GO" id="GO:0046872">
    <property type="term" value="F:metal ion binding"/>
    <property type="evidence" value="ECO:0007669"/>
    <property type="project" value="UniProtKB-KW"/>
</dbReference>
<organism evidence="7 8">
    <name type="scientific">Lawsonella clevelandensis</name>
    <dbReference type="NCBI Taxonomy" id="1528099"/>
    <lineage>
        <taxon>Bacteria</taxon>
        <taxon>Bacillati</taxon>
        <taxon>Actinomycetota</taxon>
        <taxon>Actinomycetes</taxon>
        <taxon>Mycobacteriales</taxon>
        <taxon>Lawsonellaceae</taxon>
        <taxon>Lawsonella</taxon>
    </lineage>
</organism>
<dbReference type="PANTHER" id="PTHR46233:SF3">
    <property type="entry name" value="HYDROXYACYLGLUTATHIONE HYDROLASE GLOC"/>
    <property type="match status" value="1"/>
</dbReference>
<dbReference type="Gene3D" id="3.60.15.10">
    <property type="entry name" value="Ribonuclease Z/Hydroxyacylglutathione hydrolase-like"/>
    <property type="match status" value="1"/>
</dbReference>
<evidence type="ECO:0000259" key="6">
    <source>
        <dbReference type="SMART" id="SM00849"/>
    </source>
</evidence>
<keyword evidence="5" id="KW-1133">Transmembrane helix</keyword>
<comment type="cofactor">
    <cofactor evidence="1">
        <name>Zn(2+)</name>
        <dbReference type="ChEBI" id="CHEBI:29105"/>
    </cofactor>
</comment>
<dbReference type="SUPFAM" id="SSF56281">
    <property type="entry name" value="Metallo-hydrolase/oxidoreductase"/>
    <property type="match status" value="1"/>
</dbReference>
<evidence type="ECO:0000256" key="1">
    <source>
        <dbReference type="ARBA" id="ARBA00001947"/>
    </source>
</evidence>
<reference evidence="7 8" key="1">
    <citation type="submission" date="2017-08" db="EMBL/GenBank/DDBJ databases">
        <title>Infants hospitalized years apart are colonized by the same room-sourced microbial strains.</title>
        <authorList>
            <person name="Brooks B."/>
            <person name="Olm M.R."/>
            <person name="Firek B.A."/>
            <person name="Baker R."/>
            <person name="Thomas B.C."/>
            <person name="Morowitz M.J."/>
            <person name="Banfield J.F."/>
        </authorList>
    </citation>
    <scope>NUCLEOTIDE SEQUENCE [LARGE SCALE GENOMIC DNA]</scope>
    <source>
        <strain evidence="7">S2_006_000_R1_57</strain>
    </source>
</reference>
<dbReference type="GO" id="GO:0016787">
    <property type="term" value="F:hydrolase activity"/>
    <property type="evidence" value="ECO:0007669"/>
    <property type="project" value="UniProtKB-KW"/>
</dbReference>
<dbReference type="AlphaFoldDB" id="A0A2W5IIF3"/>
<dbReference type="SMART" id="SM00849">
    <property type="entry name" value="Lactamase_B"/>
    <property type="match status" value="1"/>
</dbReference>
<evidence type="ECO:0000256" key="2">
    <source>
        <dbReference type="ARBA" id="ARBA00022723"/>
    </source>
</evidence>
<evidence type="ECO:0000313" key="8">
    <source>
        <dbReference type="Proteomes" id="UP000248606"/>
    </source>
</evidence>